<keyword evidence="2" id="KW-1185">Reference proteome</keyword>
<name>A0AAV4F4P3_9GAST</name>
<evidence type="ECO:0000313" key="2">
    <source>
        <dbReference type="Proteomes" id="UP000762676"/>
    </source>
</evidence>
<reference evidence="1 2" key="1">
    <citation type="journal article" date="2021" name="Elife">
        <title>Chloroplast acquisition without the gene transfer in kleptoplastic sea slugs, Plakobranchus ocellatus.</title>
        <authorList>
            <person name="Maeda T."/>
            <person name="Takahashi S."/>
            <person name="Yoshida T."/>
            <person name="Shimamura S."/>
            <person name="Takaki Y."/>
            <person name="Nagai Y."/>
            <person name="Toyoda A."/>
            <person name="Suzuki Y."/>
            <person name="Arimoto A."/>
            <person name="Ishii H."/>
            <person name="Satoh N."/>
            <person name="Nishiyama T."/>
            <person name="Hasebe M."/>
            <person name="Maruyama T."/>
            <person name="Minagawa J."/>
            <person name="Obokata J."/>
            <person name="Shigenobu S."/>
        </authorList>
    </citation>
    <scope>NUCLEOTIDE SEQUENCE [LARGE SCALE GENOMIC DNA]</scope>
</reference>
<evidence type="ECO:0000313" key="1">
    <source>
        <dbReference type="EMBL" id="GFR67966.1"/>
    </source>
</evidence>
<accession>A0AAV4F4P3</accession>
<comment type="caution">
    <text evidence="1">The sequence shown here is derived from an EMBL/GenBank/DDBJ whole genome shotgun (WGS) entry which is preliminary data.</text>
</comment>
<gene>
    <name evidence="1" type="ORF">ElyMa_002012200</name>
</gene>
<dbReference type="EMBL" id="BMAT01004082">
    <property type="protein sequence ID" value="GFR67966.1"/>
    <property type="molecule type" value="Genomic_DNA"/>
</dbReference>
<proteinExistence type="predicted"/>
<protein>
    <submittedName>
        <fullName evidence="1">Uncharacterized protein</fullName>
    </submittedName>
</protein>
<sequence length="83" mass="9072">MLDKLVHHHQVCPRKAYLDRERQAMSGPGNTLMGNVRGPAIVSAHMENTEEDWDAVQILTSSGDTFVPPQLKGIGCGDSLTEI</sequence>
<dbReference type="AlphaFoldDB" id="A0AAV4F4P3"/>
<dbReference type="Proteomes" id="UP000762676">
    <property type="component" value="Unassembled WGS sequence"/>
</dbReference>
<organism evidence="1 2">
    <name type="scientific">Elysia marginata</name>
    <dbReference type="NCBI Taxonomy" id="1093978"/>
    <lineage>
        <taxon>Eukaryota</taxon>
        <taxon>Metazoa</taxon>
        <taxon>Spiralia</taxon>
        <taxon>Lophotrochozoa</taxon>
        <taxon>Mollusca</taxon>
        <taxon>Gastropoda</taxon>
        <taxon>Heterobranchia</taxon>
        <taxon>Euthyneura</taxon>
        <taxon>Panpulmonata</taxon>
        <taxon>Sacoglossa</taxon>
        <taxon>Placobranchoidea</taxon>
        <taxon>Plakobranchidae</taxon>
        <taxon>Elysia</taxon>
    </lineage>
</organism>